<dbReference type="AlphaFoldDB" id="A0A8F5BLB4"/>
<proteinExistence type="predicted"/>
<reference evidence="1" key="1">
    <citation type="journal article" date="2021" name="Environ. Microbiol.">
        <title>New insights into the diversity and evolution of the archaeal mobilome from three complete genomes of Saccharolobus shibatae.</title>
        <authorList>
            <person name="Medvedeva S."/>
            <person name="Brandt D."/>
            <person name="Cvirkaite-Krupovic V."/>
            <person name="Liu Y."/>
            <person name="Severinov K."/>
            <person name="Ishino S."/>
            <person name="Ishino Y."/>
            <person name="Prangishvili D."/>
            <person name="Kalinowski J."/>
            <person name="Krupovic M."/>
        </authorList>
    </citation>
    <scope>NUCLEOTIDE SEQUENCE</scope>
    <source>
        <strain evidence="1">B12</strain>
    </source>
</reference>
<dbReference type="RefSeq" id="WP_218266717.1">
    <property type="nucleotide sequence ID" value="NZ_CP077717.1"/>
</dbReference>
<sequence>MELPSEVKNNLSEGVCLTCCNDSVVCMTSDYPKNANAEVLFEIDKEGREVIFRHIIMDDPSNPLTVEYSVDTKFVENVSRKKWINIYFVDESFNEEIKLRITFSDDEIRVMRREIGLGT</sequence>
<evidence type="ECO:0000313" key="1">
    <source>
        <dbReference type="EMBL" id="QXJ27410.1"/>
    </source>
</evidence>
<name>A0A8F5BLB4_SACSH</name>
<dbReference type="Proteomes" id="UP000694018">
    <property type="component" value="Chromosome"/>
</dbReference>
<dbReference type="GeneID" id="65561894"/>
<protein>
    <submittedName>
        <fullName evidence="1">Uncharacterized protein</fullName>
    </submittedName>
</protein>
<organism evidence="1 2">
    <name type="scientific">Saccharolobus shibatae (strain ATCC 51178 / DSM 5389 / JCM 8931 / NBRC 15437 / B12)</name>
    <name type="common">Sulfolobus shibatae</name>
    <dbReference type="NCBI Taxonomy" id="523848"/>
    <lineage>
        <taxon>Archaea</taxon>
        <taxon>Thermoproteota</taxon>
        <taxon>Thermoprotei</taxon>
        <taxon>Sulfolobales</taxon>
        <taxon>Sulfolobaceae</taxon>
        <taxon>Saccharolobus</taxon>
    </lineage>
</organism>
<dbReference type="OrthoDB" id="34537at2157"/>
<evidence type="ECO:0000313" key="2">
    <source>
        <dbReference type="Proteomes" id="UP000694018"/>
    </source>
</evidence>
<gene>
    <name evidence="1" type="ORF">J5U23_00277</name>
</gene>
<dbReference type="KEGG" id="sshi:J5U23_00277"/>
<accession>A0A8F5BLB4</accession>
<dbReference type="EMBL" id="CP077717">
    <property type="protein sequence ID" value="QXJ27410.1"/>
    <property type="molecule type" value="Genomic_DNA"/>
</dbReference>